<evidence type="ECO:0000313" key="1">
    <source>
        <dbReference type="EMBL" id="JAG41080.1"/>
    </source>
</evidence>
<proteinExistence type="predicted"/>
<dbReference type="AlphaFoldDB" id="A0A0A9ZGH1"/>
<sequence length="100" mass="11496">IKHLPYIAKSQLLKIYNVCLNHSIKLDSWGTITIIFLKKGNKSQKMSSHDIRPLSMLSCMVKSLNSVLKTRLELHLSTLNLLPPYMHGFRAHHSTYHNLS</sequence>
<dbReference type="GO" id="GO:0003964">
    <property type="term" value="F:RNA-directed DNA polymerase activity"/>
    <property type="evidence" value="ECO:0007669"/>
    <property type="project" value="UniProtKB-KW"/>
</dbReference>
<keyword evidence="1" id="KW-0548">Nucleotidyltransferase</keyword>
<gene>
    <name evidence="1" type="primary">pol_188</name>
    <name evidence="1" type="ORF">CM83_104297</name>
</gene>
<reference evidence="1" key="1">
    <citation type="journal article" date="2014" name="PLoS ONE">
        <title>Transcriptome-Based Identification of ABC Transporters in the Western Tarnished Plant Bug Lygus hesperus.</title>
        <authorList>
            <person name="Hull J.J."/>
            <person name="Chaney K."/>
            <person name="Geib S.M."/>
            <person name="Fabrick J.A."/>
            <person name="Brent C.S."/>
            <person name="Walsh D."/>
            <person name="Lavine L.C."/>
        </authorList>
    </citation>
    <scope>NUCLEOTIDE SEQUENCE</scope>
</reference>
<reference evidence="1" key="2">
    <citation type="submission" date="2014-07" db="EMBL/GenBank/DDBJ databases">
        <authorList>
            <person name="Hull J."/>
        </authorList>
    </citation>
    <scope>NUCLEOTIDE SEQUENCE</scope>
</reference>
<protein>
    <submittedName>
        <fullName evidence="1">RNA-directed DNA polymerase from mobile element jockey</fullName>
    </submittedName>
</protein>
<name>A0A0A9ZGH1_LYGHE</name>
<keyword evidence="1" id="KW-0695">RNA-directed DNA polymerase</keyword>
<keyword evidence="1" id="KW-0808">Transferase</keyword>
<accession>A0A0A9ZGH1</accession>
<feature type="non-terminal residue" evidence="1">
    <location>
        <position position="100"/>
    </location>
</feature>
<feature type="non-terminal residue" evidence="1">
    <location>
        <position position="1"/>
    </location>
</feature>
<organism evidence="1">
    <name type="scientific">Lygus hesperus</name>
    <name type="common">Western plant bug</name>
    <dbReference type="NCBI Taxonomy" id="30085"/>
    <lineage>
        <taxon>Eukaryota</taxon>
        <taxon>Metazoa</taxon>
        <taxon>Ecdysozoa</taxon>
        <taxon>Arthropoda</taxon>
        <taxon>Hexapoda</taxon>
        <taxon>Insecta</taxon>
        <taxon>Pterygota</taxon>
        <taxon>Neoptera</taxon>
        <taxon>Paraneoptera</taxon>
        <taxon>Hemiptera</taxon>
        <taxon>Heteroptera</taxon>
        <taxon>Panheteroptera</taxon>
        <taxon>Cimicomorpha</taxon>
        <taxon>Miridae</taxon>
        <taxon>Mirini</taxon>
        <taxon>Lygus</taxon>
    </lineage>
</organism>
<dbReference type="EMBL" id="GBHO01002524">
    <property type="protein sequence ID" value="JAG41080.1"/>
    <property type="molecule type" value="Transcribed_RNA"/>
</dbReference>